<organism evidence="5 6">
    <name type="scientific">Blautia faecicola</name>
    <dbReference type="NCBI Taxonomy" id="2509240"/>
    <lineage>
        <taxon>Bacteria</taxon>
        <taxon>Bacillati</taxon>
        <taxon>Bacillota</taxon>
        <taxon>Clostridia</taxon>
        <taxon>Lachnospirales</taxon>
        <taxon>Lachnospiraceae</taxon>
        <taxon>Blautia</taxon>
    </lineage>
</organism>
<dbReference type="InterPro" id="IPR009057">
    <property type="entry name" value="Homeodomain-like_sf"/>
</dbReference>
<dbReference type="InterPro" id="IPR037923">
    <property type="entry name" value="HTH-like"/>
</dbReference>
<evidence type="ECO:0000313" key="6">
    <source>
        <dbReference type="Proteomes" id="UP000290106"/>
    </source>
</evidence>
<protein>
    <submittedName>
        <fullName evidence="5">AraC family transcriptional regulator</fullName>
    </submittedName>
</protein>
<sequence length="272" mass="31064">MEDHPMPIYFNSAPVDFPFQFDSIGNNWDQEPTMRPDGFPVYHYLQTQEGSGILTIDGQHYTIGENQGVLLAPGIPHAYRSVSGKWITLFATFSGSLSPYFSALFGSSHLLFFENEKAATIRKLIDQAVLHHQETPVDSQLLSQECYQVLLQFTGGLQVNPSKQPAWEKYIRPVLASIHTRYMEDLTADALSREVFVTPQYLSRLFSRYLGCSVYEYLTKFRLSKAKELLVSHRGRKIQDIAQDVGYTDASHFVLMFRKMTGMTPSEFRKIN</sequence>
<evidence type="ECO:0000256" key="3">
    <source>
        <dbReference type="ARBA" id="ARBA00023163"/>
    </source>
</evidence>
<dbReference type="EMBL" id="SDKC01000001">
    <property type="protein sequence ID" value="RXS75061.1"/>
    <property type="molecule type" value="Genomic_DNA"/>
</dbReference>
<accession>A0A4Q1RHB3</accession>
<dbReference type="GO" id="GO:0003700">
    <property type="term" value="F:DNA-binding transcription factor activity"/>
    <property type="evidence" value="ECO:0007669"/>
    <property type="project" value="InterPro"/>
</dbReference>
<dbReference type="Proteomes" id="UP000290106">
    <property type="component" value="Unassembled WGS sequence"/>
</dbReference>
<proteinExistence type="predicted"/>
<dbReference type="AlphaFoldDB" id="A0A4Q1RHB3"/>
<keyword evidence="3" id="KW-0804">Transcription</keyword>
<dbReference type="Pfam" id="PF02311">
    <property type="entry name" value="AraC_binding"/>
    <property type="match status" value="1"/>
</dbReference>
<dbReference type="GO" id="GO:0043565">
    <property type="term" value="F:sequence-specific DNA binding"/>
    <property type="evidence" value="ECO:0007669"/>
    <property type="project" value="InterPro"/>
</dbReference>
<comment type="caution">
    <text evidence="5">The sequence shown here is derived from an EMBL/GenBank/DDBJ whole genome shotgun (WGS) entry which is preliminary data.</text>
</comment>
<reference evidence="5 6" key="1">
    <citation type="submission" date="2019-01" db="EMBL/GenBank/DDBJ databases">
        <title>Blautia sp. nov. KGMB01111 isolated human feces.</title>
        <authorList>
            <person name="Park J.-E."/>
            <person name="Kim J.-S."/>
            <person name="Park S.-H."/>
        </authorList>
    </citation>
    <scope>NUCLEOTIDE SEQUENCE [LARGE SCALE GENOMIC DNA]</scope>
    <source>
        <strain evidence="5 6">KGMB01111</strain>
    </source>
</reference>
<dbReference type="InterPro" id="IPR003313">
    <property type="entry name" value="AraC-bd"/>
</dbReference>
<evidence type="ECO:0000313" key="5">
    <source>
        <dbReference type="EMBL" id="RXS75061.1"/>
    </source>
</evidence>
<evidence type="ECO:0000256" key="1">
    <source>
        <dbReference type="ARBA" id="ARBA00023015"/>
    </source>
</evidence>
<dbReference type="SUPFAM" id="SSF46689">
    <property type="entry name" value="Homeodomain-like"/>
    <property type="match status" value="2"/>
</dbReference>
<gene>
    <name evidence="5" type="ORF">ETP43_07410</name>
</gene>
<dbReference type="Gene3D" id="2.60.120.280">
    <property type="entry name" value="Regulatory protein AraC"/>
    <property type="match status" value="1"/>
</dbReference>
<dbReference type="SUPFAM" id="SSF51215">
    <property type="entry name" value="Regulatory protein AraC"/>
    <property type="match status" value="1"/>
</dbReference>
<dbReference type="Gene3D" id="1.10.10.60">
    <property type="entry name" value="Homeodomain-like"/>
    <property type="match status" value="2"/>
</dbReference>
<evidence type="ECO:0000259" key="4">
    <source>
        <dbReference type="PROSITE" id="PS01124"/>
    </source>
</evidence>
<dbReference type="InterPro" id="IPR020449">
    <property type="entry name" value="Tscrpt_reg_AraC-type_HTH"/>
</dbReference>
<dbReference type="PANTHER" id="PTHR43280">
    <property type="entry name" value="ARAC-FAMILY TRANSCRIPTIONAL REGULATOR"/>
    <property type="match status" value="1"/>
</dbReference>
<keyword evidence="6" id="KW-1185">Reference proteome</keyword>
<dbReference type="PROSITE" id="PS01124">
    <property type="entry name" value="HTH_ARAC_FAMILY_2"/>
    <property type="match status" value="1"/>
</dbReference>
<dbReference type="PRINTS" id="PR00032">
    <property type="entry name" value="HTHARAC"/>
</dbReference>
<dbReference type="Pfam" id="PF12833">
    <property type="entry name" value="HTH_18"/>
    <property type="match status" value="1"/>
</dbReference>
<evidence type="ECO:0000256" key="2">
    <source>
        <dbReference type="ARBA" id="ARBA00023125"/>
    </source>
</evidence>
<keyword evidence="1" id="KW-0805">Transcription regulation</keyword>
<name>A0A4Q1RHB3_9FIRM</name>
<feature type="domain" description="HTH araC/xylS-type" evidence="4">
    <location>
        <begin position="172"/>
        <end position="271"/>
    </location>
</feature>
<dbReference type="PROSITE" id="PS00041">
    <property type="entry name" value="HTH_ARAC_FAMILY_1"/>
    <property type="match status" value="1"/>
</dbReference>
<dbReference type="InterPro" id="IPR018060">
    <property type="entry name" value="HTH_AraC"/>
</dbReference>
<dbReference type="OrthoDB" id="185320at2"/>
<dbReference type="InterPro" id="IPR018062">
    <property type="entry name" value="HTH_AraC-typ_CS"/>
</dbReference>
<dbReference type="PANTHER" id="PTHR43280:SF28">
    <property type="entry name" value="HTH-TYPE TRANSCRIPTIONAL ACTIVATOR RHAS"/>
    <property type="match status" value="1"/>
</dbReference>
<keyword evidence="2" id="KW-0238">DNA-binding</keyword>
<dbReference type="SMART" id="SM00342">
    <property type="entry name" value="HTH_ARAC"/>
    <property type="match status" value="1"/>
</dbReference>